<dbReference type="PANTHER" id="PTHR21664:SF1">
    <property type="entry name" value="NUDC DOMAIN-CONTAINING PROTEIN 1"/>
    <property type="match status" value="1"/>
</dbReference>
<evidence type="ECO:0000313" key="8">
    <source>
        <dbReference type="Proteomes" id="UP000031668"/>
    </source>
</evidence>
<protein>
    <recommendedName>
        <fullName evidence="3">NudC domain-containing protein 1</fullName>
    </recommendedName>
</protein>
<dbReference type="GO" id="GO:0005737">
    <property type="term" value="C:cytoplasm"/>
    <property type="evidence" value="ECO:0007669"/>
    <property type="project" value="UniProtKB-SubCell"/>
</dbReference>
<comment type="subcellular location">
    <subcellularLocation>
        <location evidence="2">Cytoplasm</location>
    </subcellularLocation>
    <subcellularLocation>
        <location evidence="1">Nucleus</location>
    </subcellularLocation>
</comment>
<feature type="domain" description="CS" evidence="6">
    <location>
        <begin position="234"/>
        <end position="316"/>
    </location>
</feature>
<dbReference type="InterPro" id="IPR007052">
    <property type="entry name" value="CS_dom"/>
</dbReference>
<name>A0A0C2N8N3_THEKT</name>
<evidence type="ECO:0000259" key="6">
    <source>
        <dbReference type="PROSITE" id="PS51203"/>
    </source>
</evidence>
<dbReference type="PANTHER" id="PTHR21664">
    <property type="entry name" value="CHRONIC MYELOGENOUS LEUKEMIA TUMOR ANTIGEN 66"/>
    <property type="match status" value="1"/>
</dbReference>
<evidence type="ECO:0000256" key="5">
    <source>
        <dbReference type="ARBA" id="ARBA00023242"/>
    </source>
</evidence>
<dbReference type="GO" id="GO:0005634">
    <property type="term" value="C:nucleus"/>
    <property type="evidence" value="ECO:0007669"/>
    <property type="project" value="UniProtKB-SubCell"/>
</dbReference>
<evidence type="ECO:0000313" key="7">
    <source>
        <dbReference type="EMBL" id="KII70282.1"/>
    </source>
</evidence>
<evidence type="ECO:0000256" key="3">
    <source>
        <dbReference type="ARBA" id="ARBA00018915"/>
    </source>
</evidence>
<dbReference type="SUPFAM" id="SSF49764">
    <property type="entry name" value="HSP20-like chaperones"/>
    <property type="match status" value="1"/>
</dbReference>
<dbReference type="InterPro" id="IPR037895">
    <property type="entry name" value="NUDCD1"/>
</dbReference>
<gene>
    <name evidence="7" type="ORF">RF11_10712</name>
</gene>
<dbReference type="AlphaFoldDB" id="A0A0C2N8N3"/>
<reference evidence="7 8" key="1">
    <citation type="journal article" date="2014" name="Genome Biol. Evol.">
        <title>The genome of the myxosporean Thelohanellus kitauei shows adaptations to nutrient acquisition within its fish host.</title>
        <authorList>
            <person name="Yang Y."/>
            <person name="Xiong J."/>
            <person name="Zhou Z."/>
            <person name="Huo F."/>
            <person name="Miao W."/>
            <person name="Ran C."/>
            <person name="Liu Y."/>
            <person name="Zhang J."/>
            <person name="Feng J."/>
            <person name="Wang M."/>
            <person name="Wang M."/>
            <person name="Wang L."/>
            <person name="Yao B."/>
        </authorList>
    </citation>
    <scope>NUCLEOTIDE SEQUENCE [LARGE SCALE GENOMIC DNA]</scope>
    <source>
        <strain evidence="7">Wuqing</strain>
    </source>
</reference>
<proteinExistence type="predicted"/>
<evidence type="ECO:0000256" key="1">
    <source>
        <dbReference type="ARBA" id="ARBA00004123"/>
    </source>
</evidence>
<dbReference type="Gene3D" id="2.60.40.790">
    <property type="match status" value="1"/>
</dbReference>
<evidence type="ECO:0000256" key="4">
    <source>
        <dbReference type="ARBA" id="ARBA00022490"/>
    </source>
</evidence>
<keyword evidence="5" id="KW-0539">Nucleus</keyword>
<dbReference type="Proteomes" id="UP000031668">
    <property type="component" value="Unassembled WGS sequence"/>
</dbReference>
<dbReference type="EMBL" id="JWZT01002103">
    <property type="protein sequence ID" value="KII70282.1"/>
    <property type="molecule type" value="Genomic_DNA"/>
</dbReference>
<accession>A0A0C2N8N3</accession>
<dbReference type="OrthoDB" id="428655at2759"/>
<keyword evidence="4" id="KW-0963">Cytoplasm</keyword>
<sequence>MIEKIGKVIINRDLLNPKFEEYKIRNDSVEMTQISLEKEVLEQYNTSNRSDYLSSKMNVFINSLSYNQGNFYYFSVDGELLQLKLIRDEFEAETVFKLNNKKRLFSPSIHFVGNQKLVSDGADTLILFDDSWKEIKRFQLDHIRTPKFIYSALMFENSFIVVFGSLKTIRKDDKDHMTCSVRICTINNETDEVVNREILANDFPVAFQVLTPEYGVAIMDSRFKDYLELPPEPVIEPYYTWSQDPESIDVQFDLDKLKTKYDADKVKILVDRITIDDKTFIFAGKIDAGSSRWTYDLNSVNFTIFKLNQGFWFDLFSNDYNGVHMISAEEEQFNEELVQGLNRYTASDNEYISSHLSTHYDEDLADRDEFVDYYCNLYNLKESAPSQEINLSTRKIMNVSFDEQSKIMKVNFQRDVDAIGVTISPTTDFQLDCKHQYTFHALAYVYLSKRDTRFTFVSEDAKFFYLIDSKGYVFIYECSGKMNKSTQMIAEIKEMPLGAVLIRHILYVLTKNSLIQIKIK</sequence>
<keyword evidence="8" id="KW-1185">Reference proteome</keyword>
<dbReference type="OMA" id="RICTINN"/>
<dbReference type="PROSITE" id="PS51203">
    <property type="entry name" value="CS"/>
    <property type="match status" value="1"/>
</dbReference>
<dbReference type="InterPro" id="IPR008978">
    <property type="entry name" value="HSP20-like_chaperone"/>
</dbReference>
<organism evidence="7 8">
    <name type="scientific">Thelohanellus kitauei</name>
    <name type="common">Myxosporean</name>
    <dbReference type="NCBI Taxonomy" id="669202"/>
    <lineage>
        <taxon>Eukaryota</taxon>
        <taxon>Metazoa</taxon>
        <taxon>Cnidaria</taxon>
        <taxon>Myxozoa</taxon>
        <taxon>Myxosporea</taxon>
        <taxon>Bivalvulida</taxon>
        <taxon>Platysporina</taxon>
        <taxon>Myxobolidae</taxon>
        <taxon>Thelohanellus</taxon>
    </lineage>
</organism>
<comment type="caution">
    <text evidence="7">The sequence shown here is derived from an EMBL/GenBank/DDBJ whole genome shotgun (WGS) entry which is preliminary data.</text>
</comment>
<evidence type="ECO:0000256" key="2">
    <source>
        <dbReference type="ARBA" id="ARBA00004496"/>
    </source>
</evidence>